<name>A0ABV3ZCN6_9BACT</name>
<organism evidence="1 2">
    <name type="scientific">Danxiaibacter flavus</name>
    <dbReference type="NCBI Taxonomy" id="3049108"/>
    <lineage>
        <taxon>Bacteria</taxon>
        <taxon>Pseudomonadati</taxon>
        <taxon>Bacteroidota</taxon>
        <taxon>Chitinophagia</taxon>
        <taxon>Chitinophagales</taxon>
        <taxon>Chitinophagaceae</taxon>
        <taxon>Danxiaibacter</taxon>
    </lineage>
</organism>
<dbReference type="EMBL" id="JAULBC010000002">
    <property type="protein sequence ID" value="MEX6687639.1"/>
    <property type="molecule type" value="Genomic_DNA"/>
</dbReference>
<evidence type="ECO:0000313" key="1">
    <source>
        <dbReference type="EMBL" id="MEX6687639.1"/>
    </source>
</evidence>
<reference evidence="1 2" key="1">
    <citation type="submission" date="2023-07" db="EMBL/GenBank/DDBJ databases">
        <authorList>
            <person name="Lian W.-H."/>
        </authorList>
    </citation>
    <scope>NUCLEOTIDE SEQUENCE [LARGE SCALE GENOMIC DNA]</scope>
    <source>
        <strain evidence="1 2">SYSU DXS3180</strain>
    </source>
</reference>
<dbReference type="Pfam" id="PF12771">
    <property type="entry name" value="SusD-like_2"/>
    <property type="match status" value="1"/>
</dbReference>
<protein>
    <submittedName>
        <fullName evidence="1">SusD/RagB family nutrient-binding outer membrane lipoprotein</fullName>
    </submittedName>
</protein>
<evidence type="ECO:0000313" key="2">
    <source>
        <dbReference type="Proteomes" id="UP001560573"/>
    </source>
</evidence>
<gene>
    <name evidence="1" type="ORF">QTN47_09060</name>
</gene>
<keyword evidence="2" id="KW-1185">Reference proteome</keyword>
<dbReference type="InterPro" id="IPR041662">
    <property type="entry name" value="SusD-like_2"/>
</dbReference>
<dbReference type="Proteomes" id="UP001560573">
    <property type="component" value="Unassembled WGS sequence"/>
</dbReference>
<accession>A0ABV3ZCN6</accession>
<keyword evidence="1" id="KW-0449">Lipoprotein</keyword>
<dbReference type="Gene3D" id="1.25.40.390">
    <property type="match status" value="1"/>
</dbReference>
<dbReference type="SUPFAM" id="SSF48452">
    <property type="entry name" value="TPR-like"/>
    <property type="match status" value="1"/>
</dbReference>
<dbReference type="RefSeq" id="WP_369329043.1">
    <property type="nucleotide sequence ID" value="NZ_JAULBC010000002.1"/>
</dbReference>
<dbReference type="PROSITE" id="PS51257">
    <property type="entry name" value="PROKAR_LIPOPROTEIN"/>
    <property type="match status" value="1"/>
</dbReference>
<proteinExistence type="predicted"/>
<comment type="caution">
    <text evidence="1">The sequence shown here is derived from an EMBL/GenBank/DDBJ whole genome shotgun (WGS) entry which is preliminary data.</text>
</comment>
<sequence length="485" mass="53847">MKLNYLVAGCIAVASLASCTKSFEDINQNQNNPSTAPSTNLLGFALEDYAAGLYDVWGNMNEPETYGGHLGKIQYIDEARYVFRSSTVQNDWTYTYRDMKNLQLIINAAIKGGQANQQATALTFQSFIGQIATDTWRDLPFSDALKGDSGVITPKYDKQEDIYPVLLANLKKANDLFAQGSADELGSGDFLYNGDVAKWRKFCNSIRLRIAIRISKVDAATAKATIEEIMGNPSQNPIFTSNDDNAFFNWPGGKPYNEPWASDRFDNSRDDHAVSDVLINTLQNLSDPRLDVYAKPATDGVYRGVGIGIPDEDKLPSLGLYSRIGARFRDNKQGFTPFMRYAEVEFILAEAAANGWNVGVTANDAYNKGIKASMDENEVAGDVNAYINSANVKYNGDVTRINLQKWIALFKDGHEAWAESRRTDVPSLPAAKGSVYPGHTRAPFRYPYPDNETKLNGTNSAASVAQLKDNFWGQQMWWDVRKNVQ</sequence>
<dbReference type="InterPro" id="IPR011990">
    <property type="entry name" value="TPR-like_helical_dom_sf"/>
</dbReference>